<evidence type="ECO:0000313" key="2">
    <source>
        <dbReference type="EMBL" id="HDP78486.1"/>
    </source>
</evidence>
<feature type="signal peptide" evidence="1">
    <location>
        <begin position="1"/>
        <end position="20"/>
    </location>
</feature>
<keyword evidence="1" id="KW-0732">Signal</keyword>
<organism evidence="2">
    <name type="scientific">Mesotoga infera</name>
    <dbReference type="NCBI Taxonomy" id="1236046"/>
    <lineage>
        <taxon>Bacteria</taxon>
        <taxon>Thermotogati</taxon>
        <taxon>Thermotogota</taxon>
        <taxon>Thermotogae</taxon>
        <taxon>Kosmotogales</taxon>
        <taxon>Kosmotogaceae</taxon>
        <taxon>Mesotoga</taxon>
    </lineage>
</organism>
<proteinExistence type="predicted"/>
<sequence>MKKLLVILVMAILVGTFVIAQDTHTDTQTITITINEIALLAVTGAAASTGQITADASYVTIAVTQPQLAGAAPVVSVVHDPTYLRYTSLRFAGLTRKVTTTFSTIPAGFSISLYAGATDGSAKGNVGAGGTTLEFVGTTLSGDLVTGIGPGLARTGTEANAGHPLTYTADIKETALNDLGKDLPDDDFLDEVETSITVIFTLVDES</sequence>
<dbReference type="EMBL" id="DSBT01000307">
    <property type="protein sequence ID" value="HDP78486.1"/>
    <property type="molecule type" value="Genomic_DNA"/>
</dbReference>
<accession>A0A7C1H7B2</accession>
<feature type="chain" id="PRO_5028019477" evidence="1">
    <location>
        <begin position="21"/>
        <end position="206"/>
    </location>
</feature>
<protein>
    <submittedName>
        <fullName evidence="2">Uncharacterized protein</fullName>
    </submittedName>
</protein>
<gene>
    <name evidence="2" type="ORF">ENN47_09960</name>
</gene>
<reference evidence="2" key="1">
    <citation type="journal article" date="2020" name="mSystems">
        <title>Genome- and Community-Level Interaction Insights into Carbon Utilization and Element Cycling Functions of Hydrothermarchaeota in Hydrothermal Sediment.</title>
        <authorList>
            <person name="Zhou Z."/>
            <person name="Liu Y."/>
            <person name="Xu W."/>
            <person name="Pan J."/>
            <person name="Luo Z.H."/>
            <person name="Li M."/>
        </authorList>
    </citation>
    <scope>NUCLEOTIDE SEQUENCE [LARGE SCALE GENOMIC DNA]</scope>
    <source>
        <strain evidence="2">SpSt-1179</strain>
    </source>
</reference>
<dbReference type="AlphaFoldDB" id="A0A7C1H7B2"/>
<name>A0A7C1H7B2_9BACT</name>
<dbReference type="Proteomes" id="UP000886198">
    <property type="component" value="Unassembled WGS sequence"/>
</dbReference>
<comment type="caution">
    <text evidence="2">The sequence shown here is derived from an EMBL/GenBank/DDBJ whole genome shotgun (WGS) entry which is preliminary data.</text>
</comment>
<evidence type="ECO:0000256" key="1">
    <source>
        <dbReference type="SAM" id="SignalP"/>
    </source>
</evidence>